<dbReference type="AlphaFoldDB" id="A0A6P3GWH3"/>
<evidence type="ECO:0000313" key="9">
    <source>
        <dbReference type="RefSeq" id="XP_010835678.1"/>
    </source>
</evidence>
<accession>A0A6P3GWH3</accession>
<keyword evidence="8" id="KW-1185">Reference proteome</keyword>
<dbReference type="InterPro" id="IPR015317">
    <property type="entry name" value="A_Hb_stabilising_prot"/>
</dbReference>
<comment type="similarity">
    <text evidence="4">Belongs to the AHSP family.</text>
</comment>
<comment type="subunit">
    <text evidence="5">Monomer. Forms a heterodimer with free alpha-hemoglobin. Does not bind beta-hemoglobin nor alpha(2)beta(2) hemoglobin A.</text>
</comment>
<protein>
    <recommendedName>
        <fullName evidence="6">Alpha-hemoglobin-stabilizing protein</fullName>
    </recommendedName>
    <alternativeName>
        <fullName evidence="7">Erythroid-associated factor</fullName>
    </alternativeName>
</protein>
<evidence type="ECO:0000313" key="8">
    <source>
        <dbReference type="Proteomes" id="UP000515208"/>
    </source>
</evidence>
<evidence type="ECO:0000256" key="4">
    <source>
        <dbReference type="ARBA" id="ARBA00061424"/>
    </source>
</evidence>
<dbReference type="RefSeq" id="XP_010835678.1">
    <property type="nucleotide sequence ID" value="XM_010837376.1"/>
</dbReference>
<comment type="subcellular location">
    <subcellularLocation>
        <location evidence="1">Cytoplasm</location>
    </subcellularLocation>
</comment>
<evidence type="ECO:0000256" key="6">
    <source>
        <dbReference type="ARBA" id="ARBA00072174"/>
    </source>
</evidence>
<dbReference type="GO" id="GO:0030218">
    <property type="term" value="P:erythrocyte differentiation"/>
    <property type="evidence" value="ECO:0007669"/>
    <property type="project" value="InterPro"/>
</dbReference>
<sequence>MEKDVTENTYLFTVGYFVGGRSKNDPFFHLSQRESQSLKSVAETYTAPLDLKMALIQTNKDLISKGIKEFNILLNQQVFSDPAISEEAMVTVVNDWVSFYINYYKKQLSGEQDEQDKALQEFRQELNTLSASFLDKYRNFLKSS</sequence>
<evidence type="ECO:0000256" key="1">
    <source>
        <dbReference type="ARBA" id="ARBA00004496"/>
    </source>
</evidence>
<dbReference type="FunFam" id="1.20.58.420:FF:000002">
    <property type="entry name" value="Alpha-hemoglobin-stabilizing protein"/>
    <property type="match status" value="1"/>
</dbReference>
<dbReference type="Proteomes" id="UP000515208">
    <property type="component" value="Unplaced"/>
</dbReference>
<proteinExistence type="inferred from homology"/>
<dbReference type="KEGG" id="bbis:104986692"/>
<evidence type="ECO:0000256" key="3">
    <source>
        <dbReference type="ARBA" id="ARBA00023186"/>
    </source>
</evidence>
<dbReference type="OrthoDB" id="9827643at2759"/>
<dbReference type="GO" id="GO:0030492">
    <property type="term" value="F:hemoglobin binding"/>
    <property type="evidence" value="ECO:0007669"/>
    <property type="project" value="InterPro"/>
</dbReference>
<name>A0A6P3GWH3_BISBB</name>
<dbReference type="PANTHER" id="PTHR15914:SF0">
    <property type="entry name" value="ALPHA-HEMOGLOBIN-STABILIZING PROTEIN"/>
    <property type="match status" value="1"/>
</dbReference>
<dbReference type="Pfam" id="PF09236">
    <property type="entry name" value="AHSP"/>
    <property type="match status" value="1"/>
</dbReference>
<reference evidence="9" key="1">
    <citation type="submission" date="2025-08" db="UniProtKB">
        <authorList>
            <consortium name="RefSeq"/>
        </authorList>
    </citation>
    <scope>IDENTIFICATION</scope>
    <source>
        <tissue evidence="9">Blood</tissue>
    </source>
</reference>
<dbReference type="Gene3D" id="1.20.58.420">
    <property type="entry name" value="AHSP"/>
    <property type="match status" value="1"/>
</dbReference>
<evidence type="ECO:0000256" key="5">
    <source>
        <dbReference type="ARBA" id="ARBA00066302"/>
    </source>
</evidence>
<dbReference type="GO" id="GO:0005737">
    <property type="term" value="C:cytoplasm"/>
    <property type="evidence" value="ECO:0007669"/>
    <property type="project" value="UniProtKB-SubCell"/>
</dbReference>
<keyword evidence="2" id="KW-0963">Cytoplasm</keyword>
<keyword evidence="3" id="KW-0143">Chaperone</keyword>
<dbReference type="SUPFAM" id="SSF109751">
    <property type="entry name" value="Alpha-hemoglobin stabilizing protein AHSP"/>
    <property type="match status" value="1"/>
</dbReference>
<dbReference type="GO" id="GO:0050821">
    <property type="term" value="P:protein stabilization"/>
    <property type="evidence" value="ECO:0007669"/>
    <property type="project" value="InterPro"/>
</dbReference>
<gene>
    <name evidence="9" type="primary">AHSP</name>
</gene>
<dbReference type="GeneID" id="104986692"/>
<dbReference type="GO" id="GO:0006457">
    <property type="term" value="P:protein folding"/>
    <property type="evidence" value="ECO:0007669"/>
    <property type="project" value="InterPro"/>
</dbReference>
<organism evidence="8 9">
    <name type="scientific">Bison bison bison</name>
    <name type="common">North American plains bison</name>
    <dbReference type="NCBI Taxonomy" id="43346"/>
    <lineage>
        <taxon>Eukaryota</taxon>
        <taxon>Metazoa</taxon>
        <taxon>Chordata</taxon>
        <taxon>Craniata</taxon>
        <taxon>Vertebrata</taxon>
        <taxon>Euteleostomi</taxon>
        <taxon>Mammalia</taxon>
        <taxon>Eutheria</taxon>
        <taxon>Laurasiatheria</taxon>
        <taxon>Artiodactyla</taxon>
        <taxon>Ruminantia</taxon>
        <taxon>Pecora</taxon>
        <taxon>Bovidae</taxon>
        <taxon>Bovinae</taxon>
        <taxon>Bison</taxon>
    </lineage>
</organism>
<dbReference type="PANTHER" id="PTHR15914">
    <property type="entry name" value="ALPHA-HEMOGLOBIN-STABILIZING PROTEIN"/>
    <property type="match status" value="1"/>
</dbReference>
<evidence type="ECO:0000256" key="7">
    <source>
        <dbReference type="ARBA" id="ARBA00079289"/>
    </source>
</evidence>
<dbReference type="CTD" id="51327"/>
<evidence type="ECO:0000256" key="2">
    <source>
        <dbReference type="ARBA" id="ARBA00022490"/>
    </source>
</evidence>
<dbReference type="InterPro" id="IPR036468">
    <property type="entry name" value="AHSP_sf"/>
</dbReference>